<dbReference type="InterPro" id="IPR035466">
    <property type="entry name" value="GlmS/AgaS_SIS"/>
</dbReference>
<sequence length="357" mass="40325">METVTFLDCIRRIPSLIEEVVRDGIPAIQRWLETTPDLQEVTEIIIVGSGTSDTAAQTARPFVTKMSHLPVRTIVPTEFLEATYLYPENALYLFVSQTGTSTLTRHALQFVKKQGFLHVALTESAETPLAKEAEYHLLLGCGHEEFPMRTIGYSTSAFTLMMIGLELGRSKGLISETDYQRQLKEVEQATTHQVELVDKTLSWMEGCQQKMSQSSCILFVGSADLIGLAREGAMKIWEIPQIASIGYEIEESLHGPNYGYNSSHCVIVLNDHSQNEQKLLSLARYTKDIKKNGYVLGETVIDKHDLQFDIRNHDFKFLEFSIVIQVIAYKLALFVGRDMVSPHDNSVMYSYFTTHDN</sequence>
<reference evidence="3" key="1">
    <citation type="submission" date="2020-12" db="EMBL/GenBank/DDBJ databases">
        <title>Vagococcus allomyrinae sp. nov. and Enterococcus lavae sp. nov., isolated from the larvae of Allomyrina dichotoma.</title>
        <authorList>
            <person name="Lee S.D."/>
        </authorList>
    </citation>
    <scope>NUCLEOTIDE SEQUENCE</scope>
    <source>
        <strain evidence="3">BWB3-3</strain>
    </source>
</reference>
<gene>
    <name evidence="3" type="ORF">I6N95_17825</name>
</gene>
<evidence type="ECO:0000313" key="3">
    <source>
        <dbReference type="EMBL" id="MBP1042879.1"/>
    </source>
</evidence>
<dbReference type="Proteomes" id="UP000674938">
    <property type="component" value="Unassembled WGS sequence"/>
</dbReference>
<dbReference type="RefSeq" id="WP_209530529.1">
    <property type="nucleotide sequence ID" value="NZ_JAEEGA010000012.1"/>
</dbReference>
<dbReference type="AlphaFoldDB" id="A0A940PDE1"/>
<name>A0A940PDE1_9ENTE</name>
<dbReference type="SUPFAM" id="SSF53697">
    <property type="entry name" value="SIS domain"/>
    <property type="match status" value="1"/>
</dbReference>
<protein>
    <submittedName>
        <fullName evidence="3">SIS domain-containing protein</fullName>
    </submittedName>
</protein>
<feature type="domain" description="SIS" evidence="2">
    <location>
        <begin position="34"/>
        <end position="173"/>
    </location>
</feature>
<comment type="caution">
    <text evidence="3">The sequence shown here is derived from an EMBL/GenBank/DDBJ whole genome shotgun (WGS) entry which is preliminary data.</text>
</comment>
<dbReference type="EMBL" id="JAEEGA010000012">
    <property type="protein sequence ID" value="MBP1042879.1"/>
    <property type="molecule type" value="Genomic_DNA"/>
</dbReference>
<accession>A0A940PDE1</accession>
<dbReference type="InterPro" id="IPR046348">
    <property type="entry name" value="SIS_dom_sf"/>
</dbReference>
<dbReference type="PANTHER" id="PTHR10937:SF17">
    <property type="entry name" value="GLUCOSAMINE-FRUCTOSE-6-PHOSPHATE AMINOTRANSFERASE"/>
    <property type="match status" value="1"/>
</dbReference>
<keyword evidence="1" id="KW-0677">Repeat</keyword>
<dbReference type="GO" id="GO:0006002">
    <property type="term" value="P:fructose 6-phosphate metabolic process"/>
    <property type="evidence" value="ECO:0007669"/>
    <property type="project" value="TreeGrafter"/>
</dbReference>
<evidence type="ECO:0000313" key="4">
    <source>
        <dbReference type="Proteomes" id="UP000674938"/>
    </source>
</evidence>
<dbReference type="Gene3D" id="3.40.50.10490">
    <property type="entry name" value="Glucose-6-phosphate isomerase like protein, domain 1"/>
    <property type="match status" value="2"/>
</dbReference>
<keyword evidence="4" id="KW-1185">Reference proteome</keyword>
<evidence type="ECO:0000256" key="1">
    <source>
        <dbReference type="ARBA" id="ARBA00022737"/>
    </source>
</evidence>
<organism evidence="3 4">
    <name type="scientific">Vagococcus allomyrinae</name>
    <dbReference type="NCBI Taxonomy" id="2794353"/>
    <lineage>
        <taxon>Bacteria</taxon>
        <taxon>Bacillati</taxon>
        <taxon>Bacillota</taxon>
        <taxon>Bacilli</taxon>
        <taxon>Lactobacillales</taxon>
        <taxon>Enterococcaceae</taxon>
        <taxon>Vagococcus</taxon>
    </lineage>
</organism>
<dbReference type="InterPro" id="IPR001347">
    <property type="entry name" value="SIS_dom"/>
</dbReference>
<dbReference type="Pfam" id="PF01380">
    <property type="entry name" value="SIS"/>
    <property type="match status" value="1"/>
</dbReference>
<dbReference type="GO" id="GO:0006487">
    <property type="term" value="P:protein N-linked glycosylation"/>
    <property type="evidence" value="ECO:0007669"/>
    <property type="project" value="TreeGrafter"/>
</dbReference>
<dbReference type="GO" id="GO:0004360">
    <property type="term" value="F:glutamine-fructose-6-phosphate transaminase (isomerizing) activity"/>
    <property type="evidence" value="ECO:0007669"/>
    <property type="project" value="TreeGrafter"/>
</dbReference>
<dbReference type="GO" id="GO:0006047">
    <property type="term" value="P:UDP-N-acetylglucosamine metabolic process"/>
    <property type="evidence" value="ECO:0007669"/>
    <property type="project" value="TreeGrafter"/>
</dbReference>
<dbReference type="PANTHER" id="PTHR10937">
    <property type="entry name" value="GLUCOSAMINE--FRUCTOSE-6-PHOSPHATE AMINOTRANSFERASE, ISOMERIZING"/>
    <property type="match status" value="1"/>
</dbReference>
<proteinExistence type="predicted"/>
<dbReference type="CDD" id="cd05008">
    <property type="entry name" value="SIS_GlmS_GlmD_1"/>
    <property type="match status" value="1"/>
</dbReference>
<dbReference type="GO" id="GO:0097367">
    <property type="term" value="F:carbohydrate derivative binding"/>
    <property type="evidence" value="ECO:0007669"/>
    <property type="project" value="InterPro"/>
</dbReference>
<evidence type="ECO:0000259" key="2">
    <source>
        <dbReference type="PROSITE" id="PS51464"/>
    </source>
</evidence>
<dbReference type="PROSITE" id="PS51464">
    <property type="entry name" value="SIS"/>
    <property type="match status" value="1"/>
</dbReference>